<dbReference type="STRING" id="56193.YP76_04395"/>
<gene>
    <name evidence="1" type="ORF">YP76_04395</name>
</gene>
<dbReference type="PATRIC" id="fig|56193.3.peg.905"/>
<organism evidence="1 2">
    <name type="scientific">Sphingobium chungbukense</name>
    <dbReference type="NCBI Taxonomy" id="56193"/>
    <lineage>
        <taxon>Bacteria</taxon>
        <taxon>Pseudomonadati</taxon>
        <taxon>Pseudomonadota</taxon>
        <taxon>Alphaproteobacteria</taxon>
        <taxon>Sphingomonadales</taxon>
        <taxon>Sphingomonadaceae</taxon>
        <taxon>Sphingobium</taxon>
    </lineage>
</organism>
<accession>A0A0M3AVN4</accession>
<comment type="caution">
    <text evidence="1">The sequence shown here is derived from an EMBL/GenBank/DDBJ whole genome shotgun (WGS) entry which is preliminary data.</text>
</comment>
<sequence>MKFGAENPEFVLVKTRWGFRHAIKAHNGALNHCRGNPATCKFCHEYGVPVEAPDPISAMMDALRANWGKRWAESNRHPHAVAENEIWQGKGLHIVAREDDDPANRTVLVSFGDDPTIAAAVGALVHVHNEMIGKPD</sequence>
<dbReference type="AlphaFoldDB" id="A0A0M3AVN4"/>
<protein>
    <submittedName>
        <fullName evidence="1">Uncharacterized protein</fullName>
    </submittedName>
</protein>
<reference evidence="1 2" key="1">
    <citation type="submission" date="2015-04" db="EMBL/GenBank/DDBJ databases">
        <title>Genome sequence of aromatic hydrocarbons-degrading Sphingobium chungbukense DJ77.</title>
        <authorList>
            <person name="Kim Y.-C."/>
            <person name="Chae J.-C."/>
        </authorList>
    </citation>
    <scope>NUCLEOTIDE SEQUENCE [LARGE SCALE GENOMIC DNA]</scope>
    <source>
        <strain evidence="1 2">DJ77</strain>
    </source>
</reference>
<keyword evidence="2" id="KW-1185">Reference proteome</keyword>
<dbReference type="EMBL" id="LBIC01000001">
    <property type="protein sequence ID" value="KKW93895.1"/>
    <property type="molecule type" value="Genomic_DNA"/>
</dbReference>
<dbReference type="RefSeq" id="WP_046762330.1">
    <property type="nucleotide sequence ID" value="NZ_LBIC01000001.1"/>
</dbReference>
<dbReference type="Proteomes" id="UP000033874">
    <property type="component" value="Unassembled WGS sequence"/>
</dbReference>
<proteinExistence type="predicted"/>
<evidence type="ECO:0000313" key="1">
    <source>
        <dbReference type="EMBL" id="KKW93895.1"/>
    </source>
</evidence>
<evidence type="ECO:0000313" key="2">
    <source>
        <dbReference type="Proteomes" id="UP000033874"/>
    </source>
</evidence>
<name>A0A0M3AVN4_9SPHN</name>